<keyword evidence="2" id="KW-0808">Transferase</keyword>
<comment type="caution">
    <text evidence="2">The sequence shown here is derived from an EMBL/GenBank/DDBJ whole genome shotgun (WGS) entry which is preliminary data.</text>
</comment>
<dbReference type="SUPFAM" id="SSF51269">
    <property type="entry name" value="AFP III-like domain"/>
    <property type="match status" value="1"/>
</dbReference>
<dbReference type="EC" id="2.5.1.101" evidence="2"/>
<sequence>MLKRLELPPSAFRDIAAYCDQKEIAFLSTPFDIESAILLARIGMQALKVSSGDLTDIPFLRQLGAMGLPIILSTGMSTLGEVEDALETLEAAGTPLERITLLHCTTEYPAPVEEVNLRAIRTLSTAFPRVAIGYSDHTEGIDIPIAAAALGARVIEKHLTLDRAMAGPDHRASLEPHELAQMISAVRRITSALGDGRKRPSASELPNRLAARKSIVASRAIAKGEALSPDNLTVRRPGSGISPAQWNRVVGTIAMRAYDADEPI</sequence>
<protein>
    <submittedName>
        <fullName evidence="2">N,N'-diacetyllegionaminic acid synthase</fullName>
        <ecNumber evidence="2">2.5.1.101</ecNumber>
    </submittedName>
</protein>
<evidence type="ECO:0000313" key="2">
    <source>
        <dbReference type="EMBL" id="SAL06754.1"/>
    </source>
</evidence>
<dbReference type="PROSITE" id="PS50844">
    <property type="entry name" value="AFP_LIKE"/>
    <property type="match status" value="1"/>
</dbReference>
<dbReference type="CDD" id="cd11615">
    <property type="entry name" value="SAF_NeuB_like"/>
    <property type="match status" value="1"/>
</dbReference>
<dbReference type="InterPro" id="IPR051690">
    <property type="entry name" value="PseI-like"/>
</dbReference>
<proteinExistence type="predicted"/>
<dbReference type="InterPro" id="IPR013974">
    <property type="entry name" value="SAF"/>
</dbReference>
<dbReference type="Pfam" id="PF08666">
    <property type="entry name" value="SAF"/>
    <property type="match status" value="1"/>
</dbReference>
<dbReference type="InterPro" id="IPR013785">
    <property type="entry name" value="Aldolase_TIM"/>
</dbReference>
<gene>
    <name evidence="2" type="primary">legI_2</name>
    <name evidence="2" type="ORF">AWB78_08228</name>
</gene>
<dbReference type="GO" id="GO:0047444">
    <property type="term" value="F:N-acylneuraminate-9-phosphate synthase activity"/>
    <property type="evidence" value="ECO:0007669"/>
    <property type="project" value="TreeGrafter"/>
</dbReference>
<evidence type="ECO:0000313" key="3">
    <source>
        <dbReference type="Proteomes" id="UP000071859"/>
    </source>
</evidence>
<dbReference type="Gene3D" id="3.90.1210.10">
    <property type="entry name" value="Antifreeze-like/N-acetylneuraminic acid synthase C-terminal domain"/>
    <property type="match status" value="1"/>
</dbReference>
<name>A0A158EIW5_9BURK</name>
<evidence type="ECO:0000259" key="1">
    <source>
        <dbReference type="PROSITE" id="PS50844"/>
    </source>
</evidence>
<dbReference type="InterPro" id="IPR036732">
    <property type="entry name" value="AFP_Neu5c_C_sf"/>
</dbReference>
<dbReference type="InterPro" id="IPR057736">
    <property type="entry name" value="SAF_PseI/NeuA/NeuB"/>
</dbReference>
<dbReference type="PANTHER" id="PTHR42966">
    <property type="entry name" value="N-ACETYLNEURAMINATE SYNTHASE"/>
    <property type="match status" value="1"/>
</dbReference>
<keyword evidence="3" id="KW-1185">Reference proteome</keyword>
<dbReference type="Pfam" id="PF03102">
    <property type="entry name" value="NeuB"/>
    <property type="match status" value="1"/>
</dbReference>
<accession>A0A158EIW5</accession>
<dbReference type="Proteomes" id="UP000071859">
    <property type="component" value="Unassembled WGS sequence"/>
</dbReference>
<dbReference type="InterPro" id="IPR013132">
    <property type="entry name" value="PseI/NeuA/B-like_N"/>
</dbReference>
<dbReference type="GO" id="GO:0016051">
    <property type="term" value="P:carbohydrate biosynthetic process"/>
    <property type="evidence" value="ECO:0007669"/>
    <property type="project" value="InterPro"/>
</dbReference>
<dbReference type="Gene3D" id="3.20.20.70">
    <property type="entry name" value="Aldolase class I"/>
    <property type="match status" value="1"/>
</dbReference>
<reference evidence="2" key="1">
    <citation type="submission" date="2016-01" db="EMBL/GenBank/DDBJ databases">
        <authorList>
            <person name="Peeters C."/>
        </authorList>
    </citation>
    <scope>NUCLEOTIDE SEQUENCE</scope>
    <source>
        <strain evidence="2">LMG 29321</strain>
    </source>
</reference>
<dbReference type="AlphaFoldDB" id="A0A158EIW5"/>
<dbReference type="PANTHER" id="PTHR42966:SF1">
    <property type="entry name" value="SIALIC ACID SYNTHASE"/>
    <property type="match status" value="1"/>
</dbReference>
<dbReference type="EMBL" id="FCOX02000133">
    <property type="protein sequence ID" value="SAL06754.1"/>
    <property type="molecule type" value="Genomic_DNA"/>
</dbReference>
<feature type="domain" description="AFP-like" evidence="1">
    <location>
        <begin position="214"/>
        <end position="264"/>
    </location>
</feature>
<dbReference type="SUPFAM" id="SSF51569">
    <property type="entry name" value="Aldolase"/>
    <property type="match status" value="1"/>
</dbReference>
<organism evidence="2 3">
    <name type="scientific">Caballeronia calidae</name>
    <dbReference type="NCBI Taxonomy" id="1777139"/>
    <lineage>
        <taxon>Bacteria</taxon>
        <taxon>Pseudomonadati</taxon>
        <taxon>Pseudomonadota</taxon>
        <taxon>Betaproteobacteria</taxon>
        <taxon>Burkholderiales</taxon>
        <taxon>Burkholderiaceae</taxon>
        <taxon>Caballeronia</taxon>
    </lineage>
</organism>
<dbReference type="InterPro" id="IPR006190">
    <property type="entry name" value="SAF_AFP_Neu5Ac"/>
</dbReference>